<name>A0ABQ0MTW6_9GAMM</name>
<proteinExistence type="predicted"/>
<evidence type="ECO:0000313" key="1">
    <source>
        <dbReference type="EMBL" id="GAW95823.1"/>
    </source>
</evidence>
<sequence>MQSPMDGFMRLACLLAHTKQQQSPKNTALQQSCNACHDDYQAITALTYRTLDFSGIQIFNITKPG</sequence>
<accession>A0ABQ0MTW6</accession>
<evidence type="ECO:0000313" key="2">
    <source>
        <dbReference type="Proteomes" id="UP000197068"/>
    </source>
</evidence>
<reference evidence="1 2" key="1">
    <citation type="submission" date="2017-06" db="EMBL/GenBank/DDBJ databases">
        <title>Whole Genome Sequences of Colwellia marinimaniae MTCD1.</title>
        <authorList>
            <person name="Kusumoto H."/>
            <person name="Inoue M."/>
            <person name="Tanikawa K."/>
            <person name="Maeji H."/>
            <person name="Cameron J.H."/>
            <person name="Bartlett D.H."/>
        </authorList>
    </citation>
    <scope>NUCLEOTIDE SEQUENCE [LARGE SCALE GENOMIC DNA]</scope>
    <source>
        <strain evidence="1 2">MTCD1</strain>
    </source>
</reference>
<gene>
    <name evidence="1" type="ORF">MTCD1_01426</name>
</gene>
<keyword evidence="2" id="KW-1185">Reference proteome</keyword>
<comment type="caution">
    <text evidence="1">The sequence shown here is derived from an EMBL/GenBank/DDBJ whole genome shotgun (WGS) entry which is preliminary data.</text>
</comment>
<protein>
    <submittedName>
        <fullName evidence="1">Uncharacterized protein</fullName>
    </submittedName>
</protein>
<organism evidence="1 2">
    <name type="scientific">Colwellia marinimaniae</name>
    <dbReference type="NCBI Taxonomy" id="1513592"/>
    <lineage>
        <taxon>Bacteria</taxon>
        <taxon>Pseudomonadati</taxon>
        <taxon>Pseudomonadota</taxon>
        <taxon>Gammaproteobacteria</taxon>
        <taxon>Alteromonadales</taxon>
        <taxon>Colwelliaceae</taxon>
        <taxon>Colwellia</taxon>
    </lineage>
</organism>
<dbReference type="EMBL" id="BDQM01000008">
    <property type="protein sequence ID" value="GAW95823.1"/>
    <property type="molecule type" value="Genomic_DNA"/>
</dbReference>
<dbReference type="Proteomes" id="UP000197068">
    <property type="component" value="Unassembled WGS sequence"/>
</dbReference>